<sequence length="325" mass="35190">MSHRAPIRTHAADAEVDVLKERLGSLAWPEQFFGANHLTLVHPETGTRLTFEAEDALRAWLSGSEAPVHVKTAGKWMQAHAQDVDTHKAKVLQYDWTFTTGYRGSGAGPAGPQSAHGSSGELAWEATDAQMDRGMLTARDPILMYADIPLFESELEDNGVASLSVKVTSERGLAVRPPLRVILPSVAREGGGGRVLHRHPMLPVHRADAPFPMASPPPQVRVMPRCWYALLRFWLRVDGVLVRLRTTRVFCAFKDAPDVVLRETTYQEGTFAALAAAGAPREGPSYADADAAGAVLAAVAPVGVTLYERQALQLKEGGAADTSMR</sequence>
<dbReference type="GO" id="GO:0005829">
    <property type="term" value="C:cytosol"/>
    <property type="evidence" value="ECO:0007669"/>
    <property type="project" value="TreeGrafter"/>
</dbReference>
<dbReference type="EMBL" id="QOKY01000202">
    <property type="protein sequence ID" value="RMZ52954.1"/>
    <property type="molecule type" value="Genomic_DNA"/>
</dbReference>
<protein>
    <recommendedName>
        <fullName evidence="4">TIP41-like protein</fullName>
    </recommendedName>
</protein>
<dbReference type="AlphaFoldDB" id="A0A3M7KSX5"/>
<gene>
    <name evidence="2" type="ORF">APUTEX25_001073</name>
</gene>
<reference evidence="3" key="1">
    <citation type="journal article" date="2018" name="Algal Res.">
        <title>Characterization of plant carbon substrate utilization by Auxenochlorella protothecoides.</title>
        <authorList>
            <person name="Vogler B.W."/>
            <person name="Starkenburg S.R."/>
            <person name="Sudasinghe N."/>
            <person name="Schambach J.Y."/>
            <person name="Rollin J.A."/>
            <person name="Pattathil S."/>
            <person name="Barry A.N."/>
        </authorList>
    </citation>
    <scope>NUCLEOTIDE SEQUENCE [LARGE SCALE GENOMIC DNA]</scope>
    <source>
        <strain evidence="3">UTEX 25</strain>
    </source>
</reference>
<dbReference type="Pfam" id="PF04176">
    <property type="entry name" value="TIP41"/>
    <property type="match status" value="2"/>
</dbReference>
<dbReference type="InterPro" id="IPR051330">
    <property type="entry name" value="Phosphatase_reg/MetRdx"/>
</dbReference>
<dbReference type="InterPro" id="IPR007303">
    <property type="entry name" value="TIP41-like"/>
</dbReference>
<evidence type="ECO:0000313" key="2">
    <source>
        <dbReference type="EMBL" id="RMZ52954.1"/>
    </source>
</evidence>
<comment type="similarity">
    <text evidence="1">Belongs to the TIP41 family.</text>
</comment>
<dbReference type="PANTHER" id="PTHR21021:SF16">
    <property type="entry name" value="TIP41-LIKE PROTEIN"/>
    <property type="match status" value="1"/>
</dbReference>
<evidence type="ECO:0000256" key="1">
    <source>
        <dbReference type="ARBA" id="ARBA00006658"/>
    </source>
</evidence>
<dbReference type="PANTHER" id="PTHR21021">
    <property type="entry name" value="GAF/PUTATIVE CYTOSKELETAL PROTEIN"/>
    <property type="match status" value="1"/>
</dbReference>
<dbReference type="Proteomes" id="UP000279271">
    <property type="component" value="Unassembled WGS sequence"/>
</dbReference>
<dbReference type="GO" id="GO:0031929">
    <property type="term" value="P:TOR signaling"/>
    <property type="evidence" value="ECO:0007669"/>
    <property type="project" value="TreeGrafter"/>
</dbReference>
<evidence type="ECO:0008006" key="4">
    <source>
        <dbReference type="Google" id="ProtNLM"/>
    </source>
</evidence>
<name>A0A3M7KSX5_AUXPR</name>
<accession>A0A3M7KSX5</accession>
<proteinExistence type="inferred from homology"/>
<organism evidence="2 3">
    <name type="scientific">Auxenochlorella protothecoides</name>
    <name type="common">Green microalga</name>
    <name type="synonym">Chlorella protothecoides</name>
    <dbReference type="NCBI Taxonomy" id="3075"/>
    <lineage>
        <taxon>Eukaryota</taxon>
        <taxon>Viridiplantae</taxon>
        <taxon>Chlorophyta</taxon>
        <taxon>core chlorophytes</taxon>
        <taxon>Trebouxiophyceae</taxon>
        <taxon>Chlorellales</taxon>
        <taxon>Chlorellaceae</taxon>
        <taxon>Auxenochlorella</taxon>
    </lineage>
</organism>
<evidence type="ECO:0000313" key="3">
    <source>
        <dbReference type="Proteomes" id="UP000279271"/>
    </source>
</evidence>
<comment type="caution">
    <text evidence="2">The sequence shown here is derived from an EMBL/GenBank/DDBJ whole genome shotgun (WGS) entry which is preliminary data.</text>
</comment>